<accession>A0ABW7DMB9</accession>
<comment type="caution">
    <text evidence="1">The sequence shown here is derived from an EMBL/GenBank/DDBJ whole genome shotgun (WGS) entry which is preliminary data.</text>
</comment>
<dbReference type="Proteomes" id="UP001605989">
    <property type="component" value="Unassembled WGS sequence"/>
</dbReference>
<evidence type="ECO:0000313" key="2">
    <source>
        <dbReference type="Proteomes" id="UP001605989"/>
    </source>
</evidence>
<proteinExistence type="predicted"/>
<keyword evidence="2" id="KW-1185">Reference proteome</keyword>
<sequence length="93" mass="10711">MLMNPFIRHFPKERIVYFVRQAIEMLVSLRPYAACRTSATCPCPAASSRPVTGIAIGDEVTLNMRSRKPAERRRVEFPQRKESEYVCLPQSRP</sequence>
<gene>
    <name evidence="1" type="ORF">ACGTZG_04805</name>
</gene>
<evidence type="ECO:0000313" key="1">
    <source>
        <dbReference type="EMBL" id="MFG6272503.1"/>
    </source>
</evidence>
<reference evidence="1 2" key="1">
    <citation type="submission" date="2024-10" db="EMBL/GenBank/DDBJ databases">
        <authorList>
            <person name="Sang B.-I."/>
            <person name="Prabhaharan D."/>
        </authorList>
    </citation>
    <scope>NUCLEOTIDE SEQUENCE [LARGE SCALE GENOMIC DNA]</scope>
    <source>
        <strain evidence="1 2">MH</strain>
    </source>
</reference>
<protein>
    <submittedName>
        <fullName evidence="1">Uncharacterized protein</fullName>
    </submittedName>
</protein>
<name>A0ABW7DMB9_9FIRM</name>
<organism evidence="1 2">
    <name type="scientific">Megasphaera hexanoica</name>
    <dbReference type="NCBI Taxonomy" id="1675036"/>
    <lineage>
        <taxon>Bacteria</taxon>
        <taxon>Bacillati</taxon>
        <taxon>Bacillota</taxon>
        <taxon>Negativicutes</taxon>
        <taxon>Veillonellales</taxon>
        <taxon>Veillonellaceae</taxon>
        <taxon>Megasphaera</taxon>
    </lineage>
</organism>
<dbReference type="EMBL" id="JBIEKR010000003">
    <property type="protein sequence ID" value="MFG6272503.1"/>
    <property type="molecule type" value="Genomic_DNA"/>
</dbReference>